<dbReference type="PANTHER" id="PTHR43201">
    <property type="entry name" value="ACYL-COA SYNTHETASE"/>
    <property type="match status" value="1"/>
</dbReference>
<dbReference type="EMBL" id="PJNH01000004">
    <property type="protein sequence ID" value="PKR76898.1"/>
    <property type="molecule type" value="Genomic_DNA"/>
</dbReference>
<feature type="domain" description="AMP-dependent synthetase/ligase" evidence="3">
    <location>
        <begin position="15"/>
        <end position="361"/>
    </location>
</feature>
<dbReference type="InterPro" id="IPR025110">
    <property type="entry name" value="AMP-bd_C"/>
</dbReference>
<evidence type="ECO:0000313" key="6">
    <source>
        <dbReference type="Proteomes" id="UP000243524"/>
    </source>
</evidence>
<dbReference type="Proteomes" id="UP000243524">
    <property type="component" value="Unassembled WGS sequence"/>
</dbReference>
<comment type="caution">
    <text evidence="5">The sequence shown here is derived from an EMBL/GenBank/DDBJ whole genome shotgun (WGS) entry which is preliminary data.</text>
</comment>
<sequence length="499" mass="56554">MHKEFDWISSRAILYPNDIAIIDATTDDRWTYSEVDRRAEVLATHFVNQGIKKGDRVALLAPNHISYLDFLFAAMKCGAIFVPLNWRLSEEELSYVLGDAEPTLVGVHESFHRTHEWLGVFGQALEIAGNSYIDQLPTYTENIFQKPEIDDKDPLAMVYTGGTTGKPKGAVLSHQSIFWNAMNTIVSWDLKRDECTLTSIPMFHTGGLNALTTPILLAGGTVVLESDFEPEKAVKNLIKYRCTIVLFIPTMYHMIVQTDAFQEATFYDMEVFLSGGAPCPLSVYEEFNRKGLSFKEGYGLTEAGPNNFYIDPEMSKVKQGSVGQEMLFNEIRIVRSDGEEVATNEVGELWLKGKHLFEYYWKNDEETADSFQGEWFVTGDLARKDEDGYVYISGRKKEMIITGGENVYPLEIEHWLQSNEKVDEVAVVGIPDDKWGEKVAAFVSVKSEDVTEEELIRFCELKLSKYKIPKEFVLMAELPKTHVGKIDKKALLDDYAITE</sequence>
<reference evidence="5 6" key="1">
    <citation type="submission" date="2017-06" db="EMBL/GenBank/DDBJ databases">
        <title>the draft geome sequence of Illustriluteabacillus marina B3227.</title>
        <authorList>
            <person name="He R.-H."/>
            <person name="Du Z.-J."/>
        </authorList>
    </citation>
    <scope>NUCLEOTIDE SEQUENCE [LARGE SCALE GENOMIC DNA]</scope>
    <source>
        <strain evidence="5 6">B3227</strain>
    </source>
</reference>
<dbReference type="SUPFAM" id="SSF56801">
    <property type="entry name" value="Acetyl-CoA synthetase-like"/>
    <property type="match status" value="1"/>
</dbReference>
<dbReference type="PROSITE" id="PS00455">
    <property type="entry name" value="AMP_BINDING"/>
    <property type="match status" value="1"/>
</dbReference>
<comment type="similarity">
    <text evidence="1">Belongs to the ATP-dependent AMP-binding enzyme family.</text>
</comment>
<evidence type="ECO:0000259" key="3">
    <source>
        <dbReference type="Pfam" id="PF00501"/>
    </source>
</evidence>
<dbReference type="Pfam" id="PF13193">
    <property type="entry name" value="AMP-binding_C"/>
    <property type="match status" value="1"/>
</dbReference>
<dbReference type="RefSeq" id="WP_101332648.1">
    <property type="nucleotide sequence ID" value="NZ_PJNH01000004.1"/>
</dbReference>
<evidence type="ECO:0000256" key="2">
    <source>
        <dbReference type="ARBA" id="ARBA00022598"/>
    </source>
</evidence>
<dbReference type="InterPro" id="IPR045851">
    <property type="entry name" value="AMP-bd_C_sf"/>
</dbReference>
<proteinExistence type="inferred from homology"/>
<dbReference type="InterPro" id="IPR020845">
    <property type="entry name" value="AMP-binding_CS"/>
</dbReference>
<dbReference type="AlphaFoldDB" id="A0A2I0QRD9"/>
<feature type="domain" description="AMP-binding enzyme C-terminal" evidence="4">
    <location>
        <begin position="411"/>
        <end position="485"/>
    </location>
</feature>
<evidence type="ECO:0000313" key="5">
    <source>
        <dbReference type="EMBL" id="PKR76898.1"/>
    </source>
</evidence>
<dbReference type="GO" id="GO:0031956">
    <property type="term" value="F:medium-chain fatty acid-CoA ligase activity"/>
    <property type="evidence" value="ECO:0007669"/>
    <property type="project" value="TreeGrafter"/>
</dbReference>
<evidence type="ECO:0000256" key="1">
    <source>
        <dbReference type="ARBA" id="ARBA00006432"/>
    </source>
</evidence>
<keyword evidence="6" id="KW-1185">Reference proteome</keyword>
<dbReference type="GO" id="GO:0006631">
    <property type="term" value="P:fatty acid metabolic process"/>
    <property type="evidence" value="ECO:0007669"/>
    <property type="project" value="TreeGrafter"/>
</dbReference>
<name>A0A2I0QRD9_9BACI</name>
<accession>A0A2I0QRD9</accession>
<protein>
    <submittedName>
        <fullName evidence="5">Long-chain fatty acid--CoA ligase</fullName>
    </submittedName>
</protein>
<dbReference type="Pfam" id="PF00501">
    <property type="entry name" value="AMP-binding"/>
    <property type="match status" value="1"/>
</dbReference>
<keyword evidence="2 5" id="KW-0436">Ligase</keyword>
<dbReference type="Gene3D" id="3.30.300.30">
    <property type="match status" value="1"/>
</dbReference>
<evidence type="ECO:0000259" key="4">
    <source>
        <dbReference type="Pfam" id="PF13193"/>
    </source>
</evidence>
<dbReference type="InterPro" id="IPR042099">
    <property type="entry name" value="ANL_N_sf"/>
</dbReference>
<dbReference type="Gene3D" id="3.40.50.12780">
    <property type="entry name" value="N-terminal domain of ligase-like"/>
    <property type="match status" value="1"/>
</dbReference>
<gene>
    <name evidence="5" type="ORF">CEY16_13910</name>
</gene>
<organism evidence="5 6">
    <name type="scientific">Halalkalibacillus sediminis</name>
    <dbReference type="NCBI Taxonomy" id="2018042"/>
    <lineage>
        <taxon>Bacteria</taxon>
        <taxon>Bacillati</taxon>
        <taxon>Bacillota</taxon>
        <taxon>Bacilli</taxon>
        <taxon>Bacillales</taxon>
        <taxon>Bacillaceae</taxon>
        <taxon>Halalkalibacillus</taxon>
    </lineage>
</organism>
<dbReference type="InterPro" id="IPR000873">
    <property type="entry name" value="AMP-dep_synth/lig_dom"/>
</dbReference>
<dbReference type="PANTHER" id="PTHR43201:SF5">
    <property type="entry name" value="MEDIUM-CHAIN ACYL-COA LIGASE ACSF2, MITOCHONDRIAL"/>
    <property type="match status" value="1"/>
</dbReference>
<dbReference type="FunFam" id="3.30.300.30:FF:000008">
    <property type="entry name" value="2,3-dihydroxybenzoate-AMP ligase"/>
    <property type="match status" value="1"/>
</dbReference>
<dbReference type="OrthoDB" id="9757771at2"/>